<keyword evidence="2" id="KW-1185">Reference proteome</keyword>
<comment type="caution">
    <text evidence="1">The sequence shown here is derived from an EMBL/GenBank/DDBJ whole genome shotgun (WGS) entry which is preliminary data.</text>
</comment>
<name>A0ACA9S2K2_9GLOM</name>
<dbReference type="EMBL" id="CAJVQC010082929">
    <property type="protein sequence ID" value="CAG8819925.1"/>
    <property type="molecule type" value="Genomic_DNA"/>
</dbReference>
<evidence type="ECO:0000313" key="2">
    <source>
        <dbReference type="Proteomes" id="UP000789920"/>
    </source>
</evidence>
<proteinExistence type="predicted"/>
<accession>A0ACA9S2K2</accession>
<gene>
    <name evidence="1" type="ORF">RPERSI_LOCUS25242</name>
</gene>
<reference evidence="1" key="1">
    <citation type="submission" date="2021-06" db="EMBL/GenBank/DDBJ databases">
        <authorList>
            <person name="Kallberg Y."/>
            <person name="Tangrot J."/>
            <person name="Rosling A."/>
        </authorList>
    </citation>
    <scope>NUCLEOTIDE SEQUENCE</scope>
    <source>
        <strain evidence="1">MA461A</strain>
    </source>
</reference>
<evidence type="ECO:0000313" key="1">
    <source>
        <dbReference type="EMBL" id="CAG8819925.1"/>
    </source>
</evidence>
<protein>
    <submittedName>
        <fullName evidence="1">37063_t:CDS:1</fullName>
    </submittedName>
</protein>
<organism evidence="1 2">
    <name type="scientific">Racocetra persica</name>
    <dbReference type="NCBI Taxonomy" id="160502"/>
    <lineage>
        <taxon>Eukaryota</taxon>
        <taxon>Fungi</taxon>
        <taxon>Fungi incertae sedis</taxon>
        <taxon>Mucoromycota</taxon>
        <taxon>Glomeromycotina</taxon>
        <taxon>Glomeromycetes</taxon>
        <taxon>Diversisporales</taxon>
        <taxon>Gigasporaceae</taxon>
        <taxon>Racocetra</taxon>
    </lineage>
</organism>
<dbReference type="Proteomes" id="UP000789920">
    <property type="component" value="Unassembled WGS sequence"/>
</dbReference>
<feature type="non-terminal residue" evidence="1">
    <location>
        <position position="52"/>
    </location>
</feature>
<sequence length="52" mass="6031">DHSFRIIDGLETLYEEDLELFNDDRYETESDLPSENEALNIENDTAATHDTN</sequence>
<feature type="non-terminal residue" evidence="1">
    <location>
        <position position="1"/>
    </location>
</feature>